<proteinExistence type="predicted"/>
<dbReference type="InterPro" id="IPR011001">
    <property type="entry name" value="Saposin-like"/>
</dbReference>
<name>A0A1I7S437_BURXY</name>
<dbReference type="PROSITE" id="PS50015">
    <property type="entry name" value="SAP_B"/>
    <property type="match status" value="1"/>
</dbReference>
<dbReference type="AlphaFoldDB" id="A0A1I7S437"/>
<protein>
    <submittedName>
        <fullName evidence="5">Saposin B-type domain-containing protein</fullName>
    </submittedName>
</protein>
<feature type="region of interest" description="Disordered" evidence="2">
    <location>
        <begin position="177"/>
        <end position="286"/>
    </location>
</feature>
<reference evidence="5" key="1">
    <citation type="submission" date="2016-11" db="UniProtKB">
        <authorList>
            <consortium name="WormBaseParasite"/>
        </authorList>
    </citation>
    <scope>IDENTIFICATION</scope>
</reference>
<evidence type="ECO:0000256" key="1">
    <source>
        <dbReference type="ARBA" id="ARBA00023157"/>
    </source>
</evidence>
<dbReference type="Gene3D" id="1.10.225.10">
    <property type="entry name" value="Saposin-like"/>
    <property type="match status" value="1"/>
</dbReference>
<feature type="compositionally biased region" description="Gly residues" evidence="2">
    <location>
        <begin position="196"/>
        <end position="205"/>
    </location>
</feature>
<dbReference type="SUPFAM" id="SSF47862">
    <property type="entry name" value="Saposin"/>
    <property type="match status" value="1"/>
</dbReference>
<keyword evidence="1" id="KW-1015">Disulfide bond</keyword>
<feature type="compositionally biased region" description="Basic and acidic residues" evidence="2">
    <location>
        <begin position="267"/>
        <end position="286"/>
    </location>
</feature>
<sequence length="301" mass="33078">MPGQNKSMNFVPERPNLFVVRRTLAKKPRIVVEKQGKKFFFARNPLVSPLTQPLNPSANLNYLTFYYSHCIGVVKMRLLLLPLIALAVVRAEYDDSLKCTVCTKVANYIIPAIREAGSDAVDNVCDTFTSDSIRSACGQIVGTGWSMIVNWVKYRKAGPRDICVSVSFCENGGRDFEKEDAQNGGHDGGNRDHDVGSGGVGSGGVGDERGHVNGGSNGNNGNNGRDGLNGRDEDRTSVDHDRAGDRSRSQSPDRTSGGGDLNFGDIDAERERQAERERNEELGRGRREAVQRYRNLMAQRK</sequence>
<organism evidence="4 5">
    <name type="scientific">Bursaphelenchus xylophilus</name>
    <name type="common">Pinewood nematode worm</name>
    <name type="synonym">Aphelenchoides xylophilus</name>
    <dbReference type="NCBI Taxonomy" id="6326"/>
    <lineage>
        <taxon>Eukaryota</taxon>
        <taxon>Metazoa</taxon>
        <taxon>Ecdysozoa</taxon>
        <taxon>Nematoda</taxon>
        <taxon>Chromadorea</taxon>
        <taxon>Rhabditida</taxon>
        <taxon>Tylenchina</taxon>
        <taxon>Tylenchomorpha</taxon>
        <taxon>Aphelenchoidea</taxon>
        <taxon>Aphelenchoididae</taxon>
        <taxon>Bursaphelenchus</taxon>
    </lineage>
</organism>
<evidence type="ECO:0000313" key="5">
    <source>
        <dbReference type="WBParaSite" id="BXY_0776900.1"/>
    </source>
</evidence>
<feature type="domain" description="Saposin B-type" evidence="3">
    <location>
        <begin position="95"/>
        <end position="173"/>
    </location>
</feature>
<dbReference type="InterPro" id="IPR008139">
    <property type="entry name" value="SaposinB_dom"/>
</dbReference>
<evidence type="ECO:0000313" key="4">
    <source>
        <dbReference type="Proteomes" id="UP000095284"/>
    </source>
</evidence>
<evidence type="ECO:0000256" key="2">
    <source>
        <dbReference type="SAM" id="MobiDB-lite"/>
    </source>
</evidence>
<accession>A0A1I7S437</accession>
<evidence type="ECO:0000259" key="3">
    <source>
        <dbReference type="PROSITE" id="PS50015"/>
    </source>
</evidence>
<feature type="compositionally biased region" description="Basic and acidic residues" evidence="2">
    <location>
        <begin position="228"/>
        <end position="248"/>
    </location>
</feature>
<dbReference type="Proteomes" id="UP000095284">
    <property type="component" value="Unplaced"/>
</dbReference>
<dbReference type="WBParaSite" id="BXY_0776900.1">
    <property type="protein sequence ID" value="BXY_0776900.1"/>
    <property type="gene ID" value="BXY_0776900"/>
</dbReference>